<reference evidence="3" key="1">
    <citation type="submission" date="2020-11" db="EMBL/GenBank/DDBJ databases">
        <authorList>
            <person name="Tran Van P."/>
        </authorList>
    </citation>
    <scope>NUCLEOTIDE SEQUENCE</scope>
</reference>
<feature type="non-terminal residue" evidence="3">
    <location>
        <position position="1"/>
    </location>
</feature>
<dbReference type="PANTHER" id="PTHR12169">
    <property type="entry name" value="ATPASE N2B"/>
    <property type="match status" value="1"/>
</dbReference>
<gene>
    <name evidence="3" type="ORF">NMOB1V02_LOCUS13369</name>
</gene>
<proteinExistence type="predicted"/>
<dbReference type="AlphaFoldDB" id="A0A7R9GKE9"/>
<dbReference type="Pfam" id="PF03969">
    <property type="entry name" value="AFG1_ATPase"/>
    <property type="match status" value="1"/>
</dbReference>
<protein>
    <submittedName>
        <fullName evidence="3">Uncharacterized protein</fullName>
    </submittedName>
</protein>
<sequence>MGSLRDDCRKSRDIDTTKELEIIFKILISKENDVPRARTFSIKGHNVELSKTCGGVAFVSFDELCDRPLGAVDYLHLSQIFHTVILKDVPELNMRKKSQARRFITLIDSLYDHRVRRDM</sequence>
<dbReference type="InterPro" id="IPR005654">
    <property type="entry name" value="ATPase_AFG1-like"/>
</dbReference>
<name>A0A7R9GKE9_9CRUS</name>
<evidence type="ECO:0000313" key="4">
    <source>
        <dbReference type="Proteomes" id="UP000678499"/>
    </source>
</evidence>
<dbReference type="GO" id="GO:0016887">
    <property type="term" value="F:ATP hydrolysis activity"/>
    <property type="evidence" value="ECO:0007669"/>
    <property type="project" value="InterPro"/>
</dbReference>
<organism evidence="3">
    <name type="scientific">Notodromas monacha</name>
    <dbReference type="NCBI Taxonomy" id="399045"/>
    <lineage>
        <taxon>Eukaryota</taxon>
        <taxon>Metazoa</taxon>
        <taxon>Ecdysozoa</taxon>
        <taxon>Arthropoda</taxon>
        <taxon>Crustacea</taxon>
        <taxon>Oligostraca</taxon>
        <taxon>Ostracoda</taxon>
        <taxon>Podocopa</taxon>
        <taxon>Podocopida</taxon>
        <taxon>Cypridocopina</taxon>
        <taxon>Cypridoidea</taxon>
        <taxon>Cyprididae</taxon>
        <taxon>Notodromas</taxon>
    </lineage>
</organism>
<dbReference type="PANTHER" id="PTHR12169:SF6">
    <property type="entry name" value="AFG1-LIKE ATPASE"/>
    <property type="match status" value="1"/>
</dbReference>
<dbReference type="GO" id="GO:0005524">
    <property type="term" value="F:ATP binding"/>
    <property type="evidence" value="ECO:0007669"/>
    <property type="project" value="UniProtKB-KW"/>
</dbReference>
<evidence type="ECO:0000256" key="2">
    <source>
        <dbReference type="ARBA" id="ARBA00022840"/>
    </source>
</evidence>
<evidence type="ECO:0000313" key="3">
    <source>
        <dbReference type="EMBL" id="CAD7285767.1"/>
    </source>
</evidence>
<accession>A0A7R9GKE9</accession>
<dbReference type="Proteomes" id="UP000678499">
    <property type="component" value="Unassembled WGS sequence"/>
</dbReference>
<dbReference type="EMBL" id="OA904149">
    <property type="protein sequence ID" value="CAD7285767.1"/>
    <property type="molecule type" value="Genomic_DNA"/>
</dbReference>
<keyword evidence="1" id="KW-0547">Nucleotide-binding</keyword>
<dbReference type="OrthoDB" id="548867at2759"/>
<dbReference type="EMBL" id="CAJPEX010022112">
    <property type="protein sequence ID" value="CAG0925919.1"/>
    <property type="molecule type" value="Genomic_DNA"/>
</dbReference>
<dbReference type="GO" id="GO:0005739">
    <property type="term" value="C:mitochondrion"/>
    <property type="evidence" value="ECO:0007669"/>
    <property type="project" value="TreeGrafter"/>
</dbReference>
<evidence type="ECO:0000256" key="1">
    <source>
        <dbReference type="ARBA" id="ARBA00022741"/>
    </source>
</evidence>
<keyword evidence="4" id="KW-1185">Reference proteome</keyword>
<keyword evidence="2" id="KW-0067">ATP-binding</keyword>